<dbReference type="SUPFAM" id="SSF46785">
    <property type="entry name" value="Winged helix' DNA-binding domain"/>
    <property type="match status" value="1"/>
</dbReference>
<dbReference type="Proteomes" id="UP000030341">
    <property type="component" value="Chromosome 2"/>
</dbReference>
<dbReference type="RefSeq" id="WP_040136354.1">
    <property type="nucleotide sequence ID" value="NZ_CP009889.1"/>
</dbReference>
<accession>A0A0A7ELI0</accession>
<dbReference type="PANTHER" id="PTHR33169">
    <property type="entry name" value="PADR-FAMILY TRANSCRIPTIONAL REGULATOR"/>
    <property type="match status" value="1"/>
</dbReference>
<dbReference type="PANTHER" id="PTHR33169:SF14">
    <property type="entry name" value="TRANSCRIPTIONAL REGULATOR RV3488"/>
    <property type="match status" value="1"/>
</dbReference>
<organism evidence="2 3">
    <name type="scientific">Pseudoalteromonas piratica</name>
    <dbReference type="NCBI Taxonomy" id="1348114"/>
    <lineage>
        <taxon>Bacteria</taxon>
        <taxon>Pseudomonadati</taxon>
        <taxon>Pseudomonadota</taxon>
        <taxon>Gammaproteobacteria</taxon>
        <taxon>Alteromonadales</taxon>
        <taxon>Pseudoalteromonadaceae</taxon>
        <taxon>Pseudoalteromonas</taxon>
    </lineage>
</organism>
<evidence type="ECO:0000259" key="1">
    <source>
        <dbReference type="Pfam" id="PF03551"/>
    </source>
</evidence>
<dbReference type="EMBL" id="CP009889">
    <property type="protein sequence ID" value="AIY67398.1"/>
    <property type="molecule type" value="Genomic_DNA"/>
</dbReference>
<sequence>MGKSDKFLGEFEQMVLLALLQLKDNAYGAAIRQLLDQQIARTVALGALYATLERLEKKGLVSSKLGEATPERGGRPKRFFKVTNDGLNALQRAKDAMDTLWQNVPNQPFEV</sequence>
<dbReference type="HOGENOM" id="CLU_063440_12_0_6"/>
<dbReference type="InterPro" id="IPR052509">
    <property type="entry name" value="Metal_resp_DNA-bind_regulator"/>
</dbReference>
<dbReference type="InterPro" id="IPR005149">
    <property type="entry name" value="Tscrpt_reg_PadR_N"/>
</dbReference>
<dbReference type="KEGG" id="pseo:OM33_20420"/>
<dbReference type="STRING" id="1348114.OM33_20420"/>
<dbReference type="Gene3D" id="1.10.10.10">
    <property type="entry name" value="Winged helix-like DNA-binding domain superfamily/Winged helix DNA-binding domain"/>
    <property type="match status" value="1"/>
</dbReference>
<evidence type="ECO:0000313" key="2">
    <source>
        <dbReference type="EMBL" id="AIY67398.1"/>
    </source>
</evidence>
<gene>
    <name evidence="2" type="ORF">OM33_20420</name>
</gene>
<proteinExistence type="predicted"/>
<feature type="domain" description="Transcription regulator PadR N-terminal" evidence="1">
    <location>
        <begin position="16"/>
        <end position="91"/>
    </location>
</feature>
<dbReference type="Pfam" id="PF03551">
    <property type="entry name" value="PadR"/>
    <property type="match status" value="1"/>
</dbReference>
<dbReference type="eggNOG" id="COG1695">
    <property type="taxonomic scope" value="Bacteria"/>
</dbReference>
<name>A0A0A7ELI0_9GAMM</name>
<keyword evidence="3" id="KW-1185">Reference proteome</keyword>
<evidence type="ECO:0000313" key="3">
    <source>
        <dbReference type="Proteomes" id="UP000030341"/>
    </source>
</evidence>
<dbReference type="InterPro" id="IPR036388">
    <property type="entry name" value="WH-like_DNA-bd_sf"/>
</dbReference>
<dbReference type="InterPro" id="IPR036390">
    <property type="entry name" value="WH_DNA-bd_sf"/>
</dbReference>
<dbReference type="OrthoDB" id="120743at2"/>
<dbReference type="AlphaFoldDB" id="A0A0A7ELI0"/>
<protein>
    <submittedName>
        <fullName evidence="2">PadR family transcriptional regulator</fullName>
    </submittedName>
</protein>
<reference evidence="2 3" key="1">
    <citation type="submission" date="2014-11" db="EMBL/GenBank/DDBJ databases">
        <title>Complete Genome Sequence of Pseudoalteromonas sp. Strain OCN003 Isolated from Kaneohe Bay, Oahu, Hawaii.</title>
        <authorList>
            <person name="Beurmann S."/>
            <person name="Videau P."/>
            <person name="Ushijima B."/>
            <person name="Smith A.M."/>
            <person name="Aeby G.S."/>
            <person name="Callahan S.M."/>
            <person name="Belcaid M."/>
        </authorList>
    </citation>
    <scope>NUCLEOTIDE SEQUENCE [LARGE SCALE GENOMIC DNA]</scope>
    <source>
        <strain evidence="2 3">OCN003</strain>
    </source>
</reference>